<sequence length="124" mass="14000">MKAKFKMGKFCKEINCGVQPNKGFYSIGRSRSAFCVWFGTLQRTSSRDVGNAATTERKSKLKPPFPLPQTRSNCVKKSGSDSEIRISIELRRPRLRYLVLAGLGFQIQFPTYTVSQFQVDVATI</sequence>
<dbReference type="EMBL" id="JAYMYS010000001">
    <property type="protein sequence ID" value="KAK7410761.1"/>
    <property type="molecule type" value="Genomic_DNA"/>
</dbReference>
<accession>A0AAN9XUU0</accession>
<evidence type="ECO:0000313" key="2">
    <source>
        <dbReference type="Proteomes" id="UP001386955"/>
    </source>
</evidence>
<organism evidence="1 2">
    <name type="scientific">Psophocarpus tetragonolobus</name>
    <name type="common">Winged bean</name>
    <name type="synonym">Dolichos tetragonolobus</name>
    <dbReference type="NCBI Taxonomy" id="3891"/>
    <lineage>
        <taxon>Eukaryota</taxon>
        <taxon>Viridiplantae</taxon>
        <taxon>Streptophyta</taxon>
        <taxon>Embryophyta</taxon>
        <taxon>Tracheophyta</taxon>
        <taxon>Spermatophyta</taxon>
        <taxon>Magnoliopsida</taxon>
        <taxon>eudicotyledons</taxon>
        <taxon>Gunneridae</taxon>
        <taxon>Pentapetalae</taxon>
        <taxon>rosids</taxon>
        <taxon>fabids</taxon>
        <taxon>Fabales</taxon>
        <taxon>Fabaceae</taxon>
        <taxon>Papilionoideae</taxon>
        <taxon>50 kb inversion clade</taxon>
        <taxon>NPAAA clade</taxon>
        <taxon>indigoferoid/millettioid clade</taxon>
        <taxon>Phaseoleae</taxon>
        <taxon>Psophocarpus</taxon>
    </lineage>
</organism>
<comment type="caution">
    <text evidence="1">The sequence shown here is derived from an EMBL/GenBank/DDBJ whole genome shotgun (WGS) entry which is preliminary data.</text>
</comment>
<protein>
    <submittedName>
        <fullName evidence="1">Uncharacterized protein</fullName>
    </submittedName>
</protein>
<keyword evidence="2" id="KW-1185">Reference proteome</keyword>
<evidence type="ECO:0000313" key="1">
    <source>
        <dbReference type="EMBL" id="KAK7410761.1"/>
    </source>
</evidence>
<reference evidence="1 2" key="1">
    <citation type="submission" date="2024-01" db="EMBL/GenBank/DDBJ databases">
        <title>The genomes of 5 underutilized Papilionoideae crops provide insights into root nodulation and disease resistanc.</title>
        <authorList>
            <person name="Jiang F."/>
        </authorList>
    </citation>
    <scope>NUCLEOTIDE SEQUENCE [LARGE SCALE GENOMIC DNA]</scope>
    <source>
        <strain evidence="1">DUOXIRENSHENG_FW03</strain>
        <tissue evidence="1">Leaves</tissue>
    </source>
</reference>
<name>A0AAN9XUU0_PSOTE</name>
<gene>
    <name evidence="1" type="ORF">VNO78_01831</name>
</gene>
<dbReference type="AlphaFoldDB" id="A0AAN9XUU0"/>
<proteinExistence type="predicted"/>
<dbReference type="Proteomes" id="UP001386955">
    <property type="component" value="Unassembled WGS sequence"/>
</dbReference>